<dbReference type="InterPro" id="IPR023214">
    <property type="entry name" value="HAD_sf"/>
</dbReference>
<dbReference type="SFLD" id="SFLDS00003">
    <property type="entry name" value="Haloacid_Dehalogenase"/>
    <property type="match status" value="1"/>
</dbReference>
<name>A0A9D1XLE9_9FIRM</name>
<comment type="caution">
    <text evidence="1">The sequence shown here is derived from an EMBL/GenBank/DDBJ whole genome shotgun (WGS) entry which is preliminary data.</text>
</comment>
<dbReference type="SUPFAM" id="SSF56784">
    <property type="entry name" value="HAD-like"/>
    <property type="match status" value="1"/>
</dbReference>
<dbReference type="PANTHER" id="PTHR10000">
    <property type="entry name" value="PHOSPHOSERINE PHOSPHATASE"/>
    <property type="match status" value="1"/>
</dbReference>
<organism evidence="1 2">
    <name type="scientific">Candidatus Erysipelatoclostridium merdavium</name>
    <dbReference type="NCBI Taxonomy" id="2838566"/>
    <lineage>
        <taxon>Bacteria</taxon>
        <taxon>Bacillati</taxon>
        <taxon>Bacillota</taxon>
        <taxon>Erysipelotrichia</taxon>
        <taxon>Erysipelotrichales</taxon>
        <taxon>Erysipelotrichales incertae sedis</taxon>
    </lineage>
</organism>
<evidence type="ECO:0000313" key="1">
    <source>
        <dbReference type="EMBL" id="HIX81202.1"/>
    </source>
</evidence>
<dbReference type="InterPro" id="IPR036412">
    <property type="entry name" value="HAD-like_sf"/>
</dbReference>
<sequence length="255" mass="28702">MKPMIFFDVDGTLRDNHHHKVCPSTIEALNKLHEYGYKIGVATGRSVNSLKRTGIPDLIKWDGYVCNNGQSILDQDYNLIQELIIDPKVVKQCIETAKKHNIPLALKTENRFLTQDPDENVLTAIKYFNSQVPPVGTYHDEKVAAMIAYGPLGYNYVPFKAISGIHVLPGVSTYCDITHADATKATGIKYLLNKYQLEEYVCFGDSLNDVEMFKHAKISICMGQGDEYLKSIATYVTDSIDDDGLYNACKQYQFI</sequence>
<reference evidence="1" key="2">
    <citation type="submission" date="2021-04" db="EMBL/GenBank/DDBJ databases">
        <authorList>
            <person name="Gilroy R."/>
        </authorList>
    </citation>
    <scope>NUCLEOTIDE SEQUENCE</scope>
    <source>
        <strain evidence="1">ChiGjej1B1-14440</strain>
    </source>
</reference>
<dbReference type="GO" id="GO:0005829">
    <property type="term" value="C:cytosol"/>
    <property type="evidence" value="ECO:0007669"/>
    <property type="project" value="TreeGrafter"/>
</dbReference>
<dbReference type="GO" id="GO:0016791">
    <property type="term" value="F:phosphatase activity"/>
    <property type="evidence" value="ECO:0007669"/>
    <property type="project" value="TreeGrafter"/>
</dbReference>
<dbReference type="PANTHER" id="PTHR10000:SF25">
    <property type="entry name" value="PHOSPHATASE YKRA-RELATED"/>
    <property type="match status" value="1"/>
</dbReference>
<dbReference type="InterPro" id="IPR006379">
    <property type="entry name" value="HAD-SF_hydro_IIB"/>
</dbReference>
<accession>A0A9D1XLE9</accession>
<dbReference type="NCBIfam" id="TIGR00099">
    <property type="entry name" value="Cof-subfamily"/>
    <property type="match status" value="1"/>
</dbReference>
<dbReference type="PROSITE" id="PS01229">
    <property type="entry name" value="COF_2"/>
    <property type="match status" value="1"/>
</dbReference>
<dbReference type="InterPro" id="IPR000150">
    <property type="entry name" value="Cof"/>
</dbReference>
<dbReference type="SFLD" id="SFLDG01140">
    <property type="entry name" value="C2.B:_Phosphomannomutase_and_P"/>
    <property type="match status" value="1"/>
</dbReference>
<dbReference type="Pfam" id="PF08282">
    <property type="entry name" value="Hydrolase_3"/>
    <property type="match status" value="1"/>
</dbReference>
<gene>
    <name evidence="1" type="ORF">H9980_04420</name>
</gene>
<dbReference type="Gene3D" id="3.30.1240.10">
    <property type="match status" value="1"/>
</dbReference>
<dbReference type="AlphaFoldDB" id="A0A9D1XLE9"/>
<evidence type="ECO:0000313" key="2">
    <source>
        <dbReference type="Proteomes" id="UP000886724"/>
    </source>
</evidence>
<dbReference type="NCBIfam" id="TIGR01484">
    <property type="entry name" value="HAD-SF-IIB"/>
    <property type="match status" value="1"/>
</dbReference>
<reference evidence="1" key="1">
    <citation type="journal article" date="2021" name="PeerJ">
        <title>Extensive microbial diversity within the chicken gut microbiome revealed by metagenomics and culture.</title>
        <authorList>
            <person name="Gilroy R."/>
            <person name="Ravi A."/>
            <person name="Getino M."/>
            <person name="Pursley I."/>
            <person name="Horton D.L."/>
            <person name="Alikhan N.F."/>
            <person name="Baker D."/>
            <person name="Gharbi K."/>
            <person name="Hall N."/>
            <person name="Watson M."/>
            <person name="Adriaenssens E.M."/>
            <person name="Foster-Nyarko E."/>
            <person name="Jarju S."/>
            <person name="Secka A."/>
            <person name="Antonio M."/>
            <person name="Oren A."/>
            <person name="Chaudhuri R.R."/>
            <person name="La Ragione R."/>
            <person name="Hildebrand F."/>
            <person name="Pallen M.J."/>
        </authorList>
    </citation>
    <scope>NUCLEOTIDE SEQUENCE</scope>
    <source>
        <strain evidence="1">ChiGjej1B1-14440</strain>
    </source>
</reference>
<keyword evidence="1" id="KW-0378">Hydrolase</keyword>
<protein>
    <submittedName>
        <fullName evidence="1">HAD family hydrolase</fullName>
    </submittedName>
</protein>
<proteinExistence type="predicted"/>
<dbReference type="Proteomes" id="UP000886724">
    <property type="component" value="Unassembled WGS sequence"/>
</dbReference>
<dbReference type="GO" id="GO:0000287">
    <property type="term" value="F:magnesium ion binding"/>
    <property type="evidence" value="ECO:0007669"/>
    <property type="project" value="TreeGrafter"/>
</dbReference>
<dbReference type="Gene3D" id="3.40.50.1000">
    <property type="entry name" value="HAD superfamily/HAD-like"/>
    <property type="match status" value="1"/>
</dbReference>
<dbReference type="EMBL" id="DXET01000100">
    <property type="protein sequence ID" value="HIX81202.1"/>
    <property type="molecule type" value="Genomic_DNA"/>
</dbReference>